<keyword evidence="1" id="KW-0812">Transmembrane</keyword>
<comment type="caution">
    <text evidence="2">The sequence shown here is derived from an EMBL/GenBank/DDBJ whole genome shotgun (WGS) entry which is preliminary data.</text>
</comment>
<reference evidence="2 3" key="1">
    <citation type="journal article" date="2016" name="Nat. Commun.">
        <title>Thousands of microbial genomes shed light on interconnected biogeochemical processes in an aquifer system.</title>
        <authorList>
            <person name="Anantharaman K."/>
            <person name="Brown C.T."/>
            <person name="Hug L.A."/>
            <person name="Sharon I."/>
            <person name="Castelle C.J."/>
            <person name="Probst A.J."/>
            <person name="Thomas B.C."/>
            <person name="Singh A."/>
            <person name="Wilkins M.J."/>
            <person name="Karaoz U."/>
            <person name="Brodie E.L."/>
            <person name="Williams K.H."/>
            <person name="Hubbard S.S."/>
            <person name="Banfield J.F."/>
        </authorList>
    </citation>
    <scope>NUCLEOTIDE SEQUENCE [LARGE SCALE GENOMIC DNA]</scope>
</reference>
<feature type="transmembrane region" description="Helical" evidence="1">
    <location>
        <begin position="7"/>
        <end position="27"/>
    </location>
</feature>
<dbReference type="EMBL" id="MHLL01000066">
    <property type="protein sequence ID" value="OGZ07203.1"/>
    <property type="molecule type" value="Genomic_DNA"/>
</dbReference>
<protein>
    <submittedName>
        <fullName evidence="2">Uncharacterized protein</fullName>
    </submittedName>
</protein>
<evidence type="ECO:0000256" key="1">
    <source>
        <dbReference type="SAM" id="Phobius"/>
    </source>
</evidence>
<dbReference type="STRING" id="1798661.A3D65_00740"/>
<sequence>MNSIGKIFKLVFLGLLFIVLSVGYKLFGNNDHDDDDASLFDIKNANADVGGSCSSCSSCDSDCGGSDS</sequence>
<organism evidence="2 3">
    <name type="scientific">Candidatus Lloydbacteria bacterium RIFCSPHIGHO2_02_FULL_50_13</name>
    <dbReference type="NCBI Taxonomy" id="1798661"/>
    <lineage>
        <taxon>Bacteria</taxon>
        <taxon>Candidatus Lloydiibacteriota</taxon>
    </lineage>
</organism>
<accession>A0A1G2D0Q9</accession>
<evidence type="ECO:0000313" key="2">
    <source>
        <dbReference type="EMBL" id="OGZ07203.1"/>
    </source>
</evidence>
<proteinExistence type="predicted"/>
<keyword evidence="1" id="KW-1133">Transmembrane helix</keyword>
<gene>
    <name evidence="2" type="ORF">A3D65_00740</name>
</gene>
<dbReference type="AlphaFoldDB" id="A0A1G2D0Q9"/>
<keyword evidence="1" id="KW-0472">Membrane</keyword>
<name>A0A1G2D0Q9_9BACT</name>
<evidence type="ECO:0000313" key="3">
    <source>
        <dbReference type="Proteomes" id="UP000177996"/>
    </source>
</evidence>
<dbReference type="Proteomes" id="UP000177996">
    <property type="component" value="Unassembled WGS sequence"/>
</dbReference>